<dbReference type="Pfam" id="PF14236">
    <property type="entry name" value="DruA"/>
    <property type="match status" value="1"/>
</dbReference>
<protein>
    <submittedName>
        <fullName evidence="1">Uncharacterized protein</fullName>
    </submittedName>
</protein>
<comment type="caution">
    <text evidence="1">The sequence shown here is derived from an EMBL/GenBank/DDBJ whole genome shotgun (WGS) entry which is preliminary data.</text>
</comment>
<dbReference type="EMBL" id="BIFR01000002">
    <property type="protein sequence ID" value="GCE15085.1"/>
    <property type="molecule type" value="Genomic_DNA"/>
</dbReference>
<proteinExistence type="predicted"/>
<gene>
    <name evidence="1" type="ORF">KTT_49440</name>
</gene>
<evidence type="ECO:0000313" key="1">
    <source>
        <dbReference type="EMBL" id="GCE15085.1"/>
    </source>
</evidence>
<dbReference type="Proteomes" id="UP000287352">
    <property type="component" value="Unassembled WGS sequence"/>
</dbReference>
<dbReference type="InterPro" id="IPR025639">
    <property type="entry name" value="DruA"/>
</dbReference>
<dbReference type="AlphaFoldDB" id="A0A402A7U8"/>
<name>A0A402A7U8_9CHLR</name>
<evidence type="ECO:0000313" key="2">
    <source>
        <dbReference type="Proteomes" id="UP000287352"/>
    </source>
</evidence>
<keyword evidence="2" id="KW-1185">Reference proteome</keyword>
<reference evidence="2" key="1">
    <citation type="submission" date="2018-12" db="EMBL/GenBank/DDBJ databases">
        <title>Tengunoibacter tsumagoiensis gen. nov., sp. nov., Dictyobacter kobayashii sp. nov., D. alpinus sp. nov., and D. joshuensis sp. nov. and description of Dictyobacteraceae fam. nov. within the order Ktedonobacterales isolated from Tengu-no-mugimeshi.</title>
        <authorList>
            <person name="Wang C.M."/>
            <person name="Zheng Y."/>
            <person name="Sakai Y."/>
            <person name="Toyoda A."/>
            <person name="Minakuchi Y."/>
            <person name="Abe K."/>
            <person name="Yokota A."/>
            <person name="Yabe S."/>
        </authorList>
    </citation>
    <scope>NUCLEOTIDE SEQUENCE [LARGE SCALE GENOMIC DNA]</scope>
    <source>
        <strain evidence="2">Uno3</strain>
    </source>
</reference>
<organism evidence="1 2">
    <name type="scientific">Tengunoibacter tsumagoiensis</name>
    <dbReference type="NCBI Taxonomy" id="2014871"/>
    <lineage>
        <taxon>Bacteria</taxon>
        <taxon>Bacillati</taxon>
        <taxon>Chloroflexota</taxon>
        <taxon>Ktedonobacteria</taxon>
        <taxon>Ktedonobacterales</taxon>
        <taxon>Dictyobacteraceae</taxon>
        <taxon>Tengunoibacter</taxon>
    </lineage>
</organism>
<accession>A0A402A7U8</accession>
<sequence length="390" mass="45112">MMPILIESPCKYSLNIYQMGMQKEADHLAEAILHEMEYFQSFVLEESKKGYQAFYEEMRLSNLKNHQCWIKKHWSKHQHIFAYPNELQPARIEPYLELVQNQHQSNIFRLARLTWNLPYSSGYGRRLRYLVWDRSNQKLMGILGLQSPPLRLPNRDSAYRIPYEQKIDLVNQTMDAYTLGALPPYTDLLAGKLLVLAAASQDVRRDYEQKYNGRLTTMRKATIDSSLIAITTLSAYGRSSLYNRVSQGFEDGKNIWATTSLGPCEGWGTSHFSNELYQEIKKFYKLLYPQKSVSGFGTGPKVRLQIIAAILHDLGLPKDFMRHDIPREVFIIPHISNLEKVLAGCGDAPIYNDQSFEALAQFWKERYAFPRSQLRCSLQGNSTLFRDVAM</sequence>